<evidence type="ECO:0000313" key="20">
    <source>
        <dbReference type="EMBL" id="AVN68118.1"/>
    </source>
</evidence>
<evidence type="ECO:0000256" key="9">
    <source>
        <dbReference type="ARBA" id="ARBA00022792"/>
    </source>
</evidence>
<evidence type="ECO:0000259" key="19">
    <source>
        <dbReference type="Pfam" id="PF00361"/>
    </source>
</evidence>
<feature type="transmembrane region" description="Helical" evidence="18">
    <location>
        <begin position="146"/>
        <end position="164"/>
    </location>
</feature>
<evidence type="ECO:0000256" key="5">
    <source>
        <dbReference type="ARBA" id="ARBA00021008"/>
    </source>
</evidence>
<comment type="function">
    <text evidence="18">Core subunit of the mitochondrial membrane respiratory chain NADH dehydrogenase (Complex I) which catalyzes electron transfer from NADH through the respiratory chain, using ubiquinone as an electron acceptor. Essential for the catalytic activity and assembly of complex I.</text>
</comment>
<proteinExistence type="inferred from homology"/>
<evidence type="ECO:0000256" key="11">
    <source>
        <dbReference type="ARBA" id="ARBA00022982"/>
    </source>
</evidence>
<keyword evidence="8 18" id="KW-0812">Transmembrane</keyword>
<organism evidence="20">
    <name type="scientific">Anaplecta calosoma</name>
    <dbReference type="NCBI Taxonomy" id="1554546"/>
    <lineage>
        <taxon>Eukaryota</taxon>
        <taxon>Metazoa</taxon>
        <taxon>Ecdysozoa</taxon>
        <taxon>Arthropoda</taxon>
        <taxon>Hexapoda</taxon>
        <taxon>Insecta</taxon>
        <taxon>Pterygota</taxon>
        <taxon>Neoptera</taxon>
        <taxon>Polyneoptera</taxon>
        <taxon>Dictyoptera</taxon>
        <taxon>Blattodea</taxon>
        <taxon>Blattoidea</taxon>
        <taxon>Anaplectidae</taxon>
        <taxon>Anaplecta</taxon>
    </lineage>
</organism>
<evidence type="ECO:0000256" key="6">
    <source>
        <dbReference type="ARBA" id="ARBA00022448"/>
    </source>
</evidence>
<dbReference type="GO" id="GO:0005743">
    <property type="term" value="C:mitochondrial inner membrane"/>
    <property type="evidence" value="ECO:0007669"/>
    <property type="project" value="UniProtKB-SubCell"/>
</dbReference>
<keyword evidence="9 18" id="KW-0999">Mitochondrion inner membrane</keyword>
<evidence type="ECO:0000256" key="10">
    <source>
        <dbReference type="ARBA" id="ARBA00022967"/>
    </source>
</evidence>
<feature type="transmembrane region" description="Helical" evidence="18">
    <location>
        <begin position="266"/>
        <end position="283"/>
    </location>
</feature>
<feature type="transmembrane region" description="Helical" evidence="18">
    <location>
        <begin position="233"/>
        <end position="254"/>
    </location>
</feature>
<evidence type="ECO:0000256" key="8">
    <source>
        <dbReference type="ARBA" id="ARBA00022692"/>
    </source>
</evidence>
<dbReference type="EMBL" id="MG882215">
    <property type="protein sequence ID" value="AVN68118.1"/>
    <property type="molecule type" value="Genomic_DNA"/>
</dbReference>
<evidence type="ECO:0000256" key="1">
    <source>
        <dbReference type="ARBA" id="ARBA00003257"/>
    </source>
</evidence>
<keyword evidence="15 18" id="KW-0496">Mitochondrion</keyword>
<dbReference type="InterPro" id="IPR050175">
    <property type="entry name" value="Complex_I_Subunit_2"/>
</dbReference>
<evidence type="ECO:0000256" key="2">
    <source>
        <dbReference type="ARBA" id="ARBA00004448"/>
    </source>
</evidence>
<keyword evidence="12 18" id="KW-1133">Transmembrane helix</keyword>
<accession>A0A2P1H9B7</accession>
<feature type="transmembrane region" description="Helical" evidence="18">
    <location>
        <begin position="118"/>
        <end position="139"/>
    </location>
</feature>
<keyword evidence="6" id="KW-0813">Transport</keyword>
<evidence type="ECO:0000256" key="17">
    <source>
        <dbReference type="ARBA" id="ARBA00049551"/>
    </source>
</evidence>
<dbReference type="AlphaFoldDB" id="A0A2P1H9B7"/>
<evidence type="ECO:0000256" key="7">
    <source>
        <dbReference type="ARBA" id="ARBA00022660"/>
    </source>
</evidence>
<dbReference type="PANTHER" id="PTHR46552:SF1">
    <property type="entry name" value="NADH-UBIQUINONE OXIDOREDUCTASE CHAIN 2"/>
    <property type="match status" value="1"/>
</dbReference>
<dbReference type="PANTHER" id="PTHR46552">
    <property type="entry name" value="NADH-UBIQUINONE OXIDOREDUCTASE CHAIN 2"/>
    <property type="match status" value="1"/>
</dbReference>
<dbReference type="GO" id="GO:0006120">
    <property type="term" value="P:mitochondrial electron transport, NADH to ubiquinone"/>
    <property type="evidence" value="ECO:0007669"/>
    <property type="project" value="InterPro"/>
</dbReference>
<reference evidence="20" key="1">
    <citation type="journal article" date="2018" name="Mol. Biol. Evol.">
        <title>Transoceanic dispersal and plate tectonics shaped global cockroach distributions: evidence from mitochondrial phylogenomics.</title>
        <authorList>
            <person name="Bourguignon T."/>
            <person name="Qian T."/>
            <person name="Ho S.Y.W."/>
            <person name="Juna F."/>
            <person name="Wang Z."/>
            <person name="Arab D.A."/>
            <person name="Cameron S.L."/>
            <person name="Walker J."/>
            <person name="Rentz D."/>
            <person name="Evans T.A."/>
            <person name="Lo N."/>
        </authorList>
    </citation>
    <scope>NUCLEOTIDE SEQUENCE</scope>
</reference>
<geneLocation type="mitochondrion" evidence="20"/>
<comment type="subcellular location">
    <subcellularLocation>
        <location evidence="2 18">Mitochondrion inner membrane</location>
        <topology evidence="2 18">Multi-pass membrane protein</topology>
    </subcellularLocation>
</comment>
<dbReference type="Pfam" id="PF00361">
    <property type="entry name" value="Proton_antipo_M"/>
    <property type="match status" value="1"/>
</dbReference>
<evidence type="ECO:0000256" key="3">
    <source>
        <dbReference type="ARBA" id="ARBA00007012"/>
    </source>
</evidence>
<feature type="transmembrane region" description="Helical" evidence="18">
    <location>
        <begin position="87"/>
        <end position="106"/>
    </location>
</feature>
<dbReference type="PRINTS" id="PR01436">
    <property type="entry name" value="NADHDHGNASE2"/>
</dbReference>
<dbReference type="EC" id="7.1.1.2" evidence="4 18"/>
<evidence type="ECO:0000256" key="4">
    <source>
        <dbReference type="ARBA" id="ARBA00012944"/>
    </source>
</evidence>
<dbReference type="InterPro" id="IPR001750">
    <property type="entry name" value="ND/Mrp_TM"/>
</dbReference>
<gene>
    <name evidence="20" type="primary">nad2</name>
</gene>
<evidence type="ECO:0000256" key="15">
    <source>
        <dbReference type="ARBA" id="ARBA00023128"/>
    </source>
</evidence>
<feature type="transmembrane region" description="Helical" evidence="18">
    <location>
        <begin position="308"/>
        <end position="329"/>
    </location>
</feature>
<comment type="function">
    <text evidence="1">Core subunit of the mitochondrial membrane respiratory chain NADH dehydrogenase (Complex I) that is believed to belong to the minimal assembly required for catalysis. Complex I functions in the transfer of electrons from NADH to the respiratory chain. The immediate electron acceptor for the enzyme is believed to be ubiquinone.</text>
</comment>
<comment type="similarity">
    <text evidence="3 18">Belongs to the complex I subunit 2 family.</text>
</comment>
<feature type="domain" description="NADH:quinone oxidoreductase/Mrp antiporter transmembrane" evidence="19">
    <location>
        <begin position="17"/>
        <end position="278"/>
    </location>
</feature>
<keyword evidence="7 18" id="KW-0679">Respiratory chain</keyword>
<evidence type="ECO:0000256" key="13">
    <source>
        <dbReference type="ARBA" id="ARBA00023027"/>
    </source>
</evidence>
<keyword evidence="11 18" id="KW-0249">Electron transport</keyword>
<feature type="transmembrane region" description="Helical" evidence="18">
    <location>
        <begin position="176"/>
        <end position="200"/>
    </location>
</feature>
<dbReference type="InterPro" id="IPR003917">
    <property type="entry name" value="NADH_UbQ_OxRdtase_chain2"/>
</dbReference>
<feature type="transmembrane region" description="Helical" evidence="18">
    <location>
        <begin position="54"/>
        <end position="75"/>
    </location>
</feature>
<keyword evidence="13 18" id="KW-0520">NAD</keyword>
<comment type="catalytic activity">
    <reaction evidence="17 18">
        <text>a ubiquinone + NADH + 5 H(+)(in) = a ubiquinol + NAD(+) + 4 H(+)(out)</text>
        <dbReference type="Rhea" id="RHEA:29091"/>
        <dbReference type="Rhea" id="RHEA-COMP:9565"/>
        <dbReference type="Rhea" id="RHEA-COMP:9566"/>
        <dbReference type="ChEBI" id="CHEBI:15378"/>
        <dbReference type="ChEBI" id="CHEBI:16389"/>
        <dbReference type="ChEBI" id="CHEBI:17976"/>
        <dbReference type="ChEBI" id="CHEBI:57540"/>
        <dbReference type="ChEBI" id="CHEBI:57945"/>
        <dbReference type="EC" id="7.1.1.2"/>
    </reaction>
</comment>
<keyword evidence="16 18" id="KW-0472">Membrane</keyword>
<sequence>MLLVFTLISGILISISANSWLGVWVGLEINLLSLIPMMSSTEDMTTTEASMKYFIVQAVASSILIFSVTLLPTLSNSGMTPSTMAQTFLNLPLLIKMGSAPFHWWFPSVMEGLQWDNCFILLTLQSVAPLMLISYTLTFNLMSNTIIMLSSIVGSLGGFNQVSLRKILTYSSINHLGWMIAAITLSKSTLTLYLAIYSITNLILTKMLKMTNTSHINQINATSRKNIMIKTPLMIVLLSLGGLPPFVGFIPKWLVIQSMVSNHQTMTISLLVMTSLITLHYYLRMTYTTFMISDTLSKWHSQSPPSSMMASNVIAIILGLLMIAPTMSIPY</sequence>
<evidence type="ECO:0000256" key="18">
    <source>
        <dbReference type="RuleBase" id="RU003403"/>
    </source>
</evidence>
<evidence type="ECO:0000256" key="12">
    <source>
        <dbReference type="ARBA" id="ARBA00022989"/>
    </source>
</evidence>
<keyword evidence="14 18" id="KW-0830">Ubiquinone</keyword>
<keyword evidence="10 18" id="KW-1278">Translocase</keyword>
<evidence type="ECO:0000256" key="16">
    <source>
        <dbReference type="ARBA" id="ARBA00023136"/>
    </source>
</evidence>
<dbReference type="GO" id="GO:0008137">
    <property type="term" value="F:NADH dehydrogenase (ubiquinone) activity"/>
    <property type="evidence" value="ECO:0007669"/>
    <property type="project" value="UniProtKB-EC"/>
</dbReference>
<protein>
    <recommendedName>
        <fullName evidence="5 18">NADH-ubiquinone oxidoreductase chain 2</fullName>
        <ecNumber evidence="4 18">7.1.1.2</ecNumber>
    </recommendedName>
</protein>
<name>A0A2P1H9B7_9NEOP</name>
<evidence type="ECO:0000256" key="14">
    <source>
        <dbReference type="ARBA" id="ARBA00023075"/>
    </source>
</evidence>